<evidence type="ECO:0000256" key="1">
    <source>
        <dbReference type="ARBA" id="ARBA00000448"/>
    </source>
</evidence>
<dbReference type="InterPro" id="IPR050288">
    <property type="entry name" value="Cellulose_deg_GH3"/>
</dbReference>
<keyword evidence="13" id="KW-1185">Reference proteome</keyword>
<reference evidence="12 13" key="1">
    <citation type="submission" date="2021-02" db="EMBL/GenBank/DDBJ databases">
        <title>Genome assembly of Pseudopithomyces chartarum.</title>
        <authorList>
            <person name="Jauregui R."/>
            <person name="Singh J."/>
            <person name="Voisey C."/>
        </authorList>
    </citation>
    <scope>NUCLEOTIDE SEQUENCE [LARGE SCALE GENOMIC DNA]</scope>
    <source>
        <strain evidence="12 13">AGR01</strain>
    </source>
</reference>
<evidence type="ECO:0000313" key="13">
    <source>
        <dbReference type="Proteomes" id="UP001280581"/>
    </source>
</evidence>
<dbReference type="InterPro" id="IPR036881">
    <property type="entry name" value="Glyco_hydro_3_C_sf"/>
</dbReference>
<feature type="domain" description="PA14" evidence="11">
    <location>
        <begin position="362"/>
        <end position="544"/>
    </location>
</feature>
<dbReference type="AlphaFoldDB" id="A0AAN6RAG2"/>
<keyword evidence="5 10" id="KW-0378">Hydrolase</keyword>
<evidence type="ECO:0000313" key="12">
    <source>
        <dbReference type="EMBL" id="KAK3197021.1"/>
    </source>
</evidence>
<evidence type="ECO:0000256" key="5">
    <source>
        <dbReference type="ARBA" id="ARBA00022801"/>
    </source>
</evidence>
<dbReference type="Proteomes" id="UP001280581">
    <property type="component" value="Unassembled WGS sequence"/>
</dbReference>
<comment type="caution">
    <text evidence="12">The sequence shown here is derived from an EMBL/GenBank/DDBJ whole genome shotgun (WGS) entry which is preliminary data.</text>
</comment>
<sequence length="828" mass="90924">MDVNVEDILHTLTLEEKVSLLAGKNFWETVPVPAKGVPAIKVSDGPNGARGETFSGGTRAACFPASCCSASTWNPELIRQVGNALAEETQTKGARVLLGPTMCNHRHPLGGRNFESFSEDPLLTGKLAAQYVVGLQEKGVAGTCKHFAANEQETDRLTVNEIISERALREIYLKPFEIAVKEANPWAFMTAYNQINGTHADSNKFTLEKVLRGEWGWNGLVMSDWGGTNSTAEALEAGLDLEMPGPARHRTYKGVKEAIKNGNLTEEAITNRARNVLELIRKVGGFKNPEIPPEQSVDKPEHRKLVRDVAGQGLVLLKNDNGVLPLRKDKVKGKKIAMLGLAKEALIHGGGSASLNAHYRISPWDGMHNTYGDDVEFKFAKGAHTYRLLPPLAGDWTLKAFDPKNHNKPDLEVHHKEASFNGLFNEGVKWKNLEMTTTFTPVETGKHYIACSGIGPTIVKINNEVVFEQRESTKDGMGFLFGGNPETEFTYSFTKDKSYDILIESKPPGKEGSDFGGVLAGMPGFRMGFMYAKEHDEDLVSQAVDVAKECDYAIVFTGHTPVWETEGQDQVAFHLPNQDRSQDKLIEAVATANSKTIVVNSTGVAVAMDWLPKVSAVVQAWFPGQEAGNAIADVLSGAVNPSGRLPVTWPKRLEDSPAHRNFPGKRKDGQLTVKYEEEIFVGYRHYDRVSQDKVQFPFGFGLSYTTFDFKDAQVAQDSTGKFTTKVTVSNTGERAGATVVQLYVGRAKSSSEHPIKTLAAFRKVFLGAGEKETVTLSIDLKDFAYFDQASDKWKVDQGLYDFSFGQSAQHIESVVSVEVKGGSRELKL</sequence>
<dbReference type="Pfam" id="PF00933">
    <property type="entry name" value="Glyco_hydro_3"/>
    <property type="match status" value="1"/>
</dbReference>
<dbReference type="PROSITE" id="PS51820">
    <property type="entry name" value="PA14"/>
    <property type="match status" value="1"/>
</dbReference>
<keyword evidence="7 10" id="KW-0119">Carbohydrate metabolism</keyword>
<dbReference type="InterPro" id="IPR019800">
    <property type="entry name" value="Glyco_hydro_3_AS"/>
</dbReference>
<evidence type="ECO:0000256" key="9">
    <source>
        <dbReference type="ARBA" id="ARBA00023326"/>
    </source>
</evidence>
<dbReference type="InterPro" id="IPR037524">
    <property type="entry name" value="PA14/GLEYA"/>
</dbReference>
<dbReference type="EC" id="3.2.1.21" evidence="4 10"/>
<evidence type="ECO:0000256" key="8">
    <source>
        <dbReference type="ARBA" id="ARBA00023295"/>
    </source>
</evidence>
<evidence type="ECO:0000259" key="11">
    <source>
        <dbReference type="PROSITE" id="PS51820"/>
    </source>
</evidence>
<dbReference type="PRINTS" id="PR00133">
    <property type="entry name" value="GLHYDRLASE3"/>
</dbReference>
<dbReference type="SMART" id="SM01217">
    <property type="entry name" value="Fn3_like"/>
    <property type="match status" value="1"/>
</dbReference>
<dbReference type="InterPro" id="IPR026891">
    <property type="entry name" value="Fn3-like"/>
</dbReference>
<dbReference type="Pfam" id="PF14310">
    <property type="entry name" value="Fn3-like"/>
    <property type="match status" value="1"/>
</dbReference>
<proteinExistence type="inferred from homology"/>
<dbReference type="GO" id="GO:0008422">
    <property type="term" value="F:beta-glucosidase activity"/>
    <property type="evidence" value="ECO:0007669"/>
    <property type="project" value="UniProtKB-EC"/>
</dbReference>
<dbReference type="PROSITE" id="PS00775">
    <property type="entry name" value="GLYCOSYL_HYDROL_F3"/>
    <property type="match status" value="1"/>
</dbReference>
<dbReference type="Pfam" id="PF01915">
    <property type="entry name" value="Glyco_hydro_3_C"/>
    <property type="match status" value="1"/>
</dbReference>
<dbReference type="Gene3D" id="2.60.120.260">
    <property type="entry name" value="Galactose-binding domain-like"/>
    <property type="match status" value="1"/>
</dbReference>
<dbReference type="InterPro" id="IPR017853">
    <property type="entry name" value="GH"/>
</dbReference>
<dbReference type="PANTHER" id="PTHR42715">
    <property type="entry name" value="BETA-GLUCOSIDASE"/>
    <property type="match status" value="1"/>
</dbReference>
<keyword evidence="6" id="KW-0325">Glycoprotein</keyword>
<dbReference type="Gene3D" id="3.40.50.1700">
    <property type="entry name" value="Glycoside hydrolase family 3 C-terminal domain"/>
    <property type="match status" value="1"/>
</dbReference>
<comment type="similarity">
    <text evidence="3 10">Belongs to the glycosyl hydrolase 3 family.</text>
</comment>
<gene>
    <name evidence="12" type="ORF">GRF29_1536g361507</name>
</gene>
<dbReference type="InterPro" id="IPR002772">
    <property type="entry name" value="Glyco_hydro_3_C"/>
</dbReference>
<dbReference type="GO" id="GO:0009251">
    <property type="term" value="P:glucan catabolic process"/>
    <property type="evidence" value="ECO:0007669"/>
    <property type="project" value="TreeGrafter"/>
</dbReference>
<dbReference type="InterPro" id="IPR001764">
    <property type="entry name" value="Glyco_hydro_3_N"/>
</dbReference>
<dbReference type="Gene3D" id="3.20.20.300">
    <property type="entry name" value="Glycoside hydrolase, family 3, N-terminal domain"/>
    <property type="match status" value="1"/>
</dbReference>
<evidence type="ECO:0000256" key="7">
    <source>
        <dbReference type="ARBA" id="ARBA00023277"/>
    </source>
</evidence>
<evidence type="ECO:0000256" key="4">
    <source>
        <dbReference type="ARBA" id="ARBA00012744"/>
    </source>
</evidence>
<dbReference type="InterPro" id="IPR036962">
    <property type="entry name" value="Glyco_hydro_3_N_sf"/>
</dbReference>
<keyword evidence="9 10" id="KW-0624">Polysaccharide degradation</keyword>
<dbReference type="SUPFAM" id="SSF52279">
    <property type="entry name" value="Beta-D-glucan exohydrolase, C-terminal domain"/>
    <property type="match status" value="1"/>
</dbReference>
<dbReference type="InterPro" id="IPR013783">
    <property type="entry name" value="Ig-like_fold"/>
</dbReference>
<keyword evidence="8 10" id="KW-0326">Glycosidase</keyword>
<evidence type="ECO:0000256" key="6">
    <source>
        <dbReference type="ARBA" id="ARBA00023180"/>
    </source>
</evidence>
<accession>A0AAN6RAG2</accession>
<evidence type="ECO:0000256" key="3">
    <source>
        <dbReference type="ARBA" id="ARBA00005336"/>
    </source>
</evidence>
<evidence type="ECO:0000256" key="2">
    <source>
        <dbReference type="ARBA" id="ARBA00004987"/>
    </source>
</evidence>
<dbReference type="SUPFAM" id="SSF51445">
    <property type="entry name" value="(Trans)glycosidases"/>
    <property type="match status" value="1"/>
</dbReference>
<name>A0AAN6RAG2_9PLEO</name>
<dbReference type="PANTHER" id="PTHR42715:SF3">
    <property type="entry name" value="BETA-GLUCOSIDASE B-RELATED"/>
    <property type="match status" value="1"/>
</dbReference>
<comment type="catalytic activity">
    <reaction evidence="1 10">
        <text>Hydrolysis of terminal, non-reducing beta-D-glucosyl residues with release of beta-D-glucose.</text>
        <dbReference type="EC" id="3.2.1.21"/>
    </reaction>
</comment>
<protein>
    <recommendedName>
        <fullName evidence="4 10">beta-glucosidase</fullName>
        <ecNumber evidence="4 10">3.2.1.21</ecNumber>
    </recommendedName>
</protein>
<dbReference type="FunFam" id="2.60.40.10:FF:000495">
    <property type="entry name" value="Periplasmic beta-glucosidase"/>
    <property type="match status" value="1"/>
</dbReference>
<comment type="pathway">
    <text evidence="2 10">Glycan metabolism; cellulose degradation.</text>
</comment>
<dbReference type="Gene3D" id="2.60.40.10">
    <property type="entry name" value="Immunoglobulins"/>
    <property type="match status" value="1"/>
</dbReference>
<organism evidence="12 13">
    <name type="scientific">Pseudopithomyces chartarum</name>
    <dbReference type="NCBI Taxonomy" id="1892770"/>
    <lineage>
        <taxon>Eukaryota</taxon>
        <taxon>Fungi</taxon>
        <taxon>Dikarya</taxon>
        <taxon>Ascomycota</taxon>
        <taxon>Pezizomycotina</taxon>
        <taxon>Dothideomycetes</taxon>
        <taxon>Pleosporomycetidae</taxon>
        <taxon>Pleosporales</taxon>
        <taxon>Massarineae</taxon>
        <taxon>Didymosphaeriaceae</taxon>
        <taxon>Pseudopithomyces</taxon>
    </lineage>
</organism>
<dbReference type="EMBL" id="WVTA01000021">
    <property type="protein sequence ID" value="KAK3197021.1"/>
    <property type="molecule type" value="Genomic_DNA"/>
</dbReference>
<evidence type="ECO:0000256" key="10">
    <source>
        <dbReference type="RuleBase" id="RU361161"/>
    </source>
</evidence>